<comment type="function">
    <text evidence="1 12">Required for the export of heme to the periplasm for the biogenesis of c-type cytochromes.</text>
</comment>
<comment type="subcellular location">
    <subcellularLocation>
        <location evidence="2 12">Cell inner membrane</location>
        <topology evidence="2 12">Single-pass membrane protein</topology>
    </subcellularLocation>
</comment>
<dbReference type="EMBL" id="NPEV01000027">
    <property type="protein sequence ID" value="RAI26668.1"/>
    <property type="molecule type" value="Genomic_DNA"/>
</dbReference>
<evidence type="ECO:0000256" key="4">
    <source>
        <dbReference type="ARBA" id="ARBA00016461"/>
    </source>
</evidence>
<name>A0A327JTP1_9HYPH</name>
<gene>
    <name evidence="13" type="primary">ccmD</name>
    <name evidence="13" type="ORF">CH339_13040</name>
</gene>
<keyword evidence="8 12" id="KW-0812">Transmembrane</keyword>
<proteinExistence type="inferred from homology"/>
<comment type="caution">
    <text evidence="13">The sequence shown here is derived from an EMBL/GenBank/DDBJ whole genome shotgun (WGS) entry which is preliminary data.</text>
</comment>
<dbReference type="Proteomes" id="UP000249299">
    <property type="component" value="Unassembled WGS sequence"/>
</dbReference>
<evidence type="ECO:0000256" key="12">
    <source>
        <dbReference type="RuleBase" id="RU363101"/>
    </source>
</evidence>
<evidence type="ECO:0000256" key="8">
    <source>
        <dbReference type="ARBA" id="ARBA00022692"/>
    </source>
</evidence>
<sequence length="59" mass="6593">MFSDPHAGYIIAAYAISAVTVVALVAWIWADYGVQRRLLHELEARGVRRRSEKAHGGQK</sequence>
<keyword evidence="14" id="KW-1185">Reference proteome</keyword>
<evidence type="ECO:0000256" key="3">
    <source>
        <dbReference type="ARBA" id="ARBA00008741"/>
    </source>
</evidence>
<dbReference type="GO" id="GO:0015886">
    <property type="term" value="P:heme transport"/>
    <property type="evidence" value="ECO:0007669"/>
    <property type="project" value="InterPro"/>
</dbReference>
<evidence type="ECO:0000313" key="14">
    <source>
        <dbReference type="Proteomes" id="UP000249299"/>
    </source>
</evidence>
<evidence type="ECO:0000256" key="2">
    <source>
        <dbReference type="ARBA" id="ARBA00004377"/>
    </source>
</evidence>
<dbReference type="InterPro" id="IPR007078">
    <property type="entry name" value="Haem_export_protD_CcmD"/>
</dbReference>
<dbReference type="GO" id="GO:0017004">
    <property type="term" value="P:cytochrome complex assembly"/>
    <property type="evidence" value="ECO:0007669"/>
    <property type="project" value="UniProtKB-KW"/>
</dbReference>
<keyword evidence="10 12" id="KW-1133">Transmembrane helix</keyword>
<protein>
    <recommendedName>
        <fullName evidence="4 12">Heme exporter protein D</fullName>
    </recommendedName>
</protein>
<evidence type="ECO:0000256" key="1">
    <source>
        <dbReference type="ARBA" id="ARBA00002442"/>
    </source>
</evidence>
<dbReference type="Pfam" id="PF04995">
    <property type="entry name" value="CcmD"/>
    <property type="match status" value="1"/>
</dbReference>
<evidence type="ECO:0000256" key="11">
    <source>
        <dbReference type="ARBA" id="ARBA00023136"/>
    </source>
</evidence>
<dbReference type="NCBIfam" id="TIGR03141">
    <property type="entry name" value="cytochro_ccmD"/>
    <property type="match status" value="1"/>
</dbReference>
<accession>A0A327JTP1</accession>
<evidence type="ECO:0000256" key="7">
    <source>
        <dbReference type="ARBA" id="ARBA00022519"/>
    </source>
</evidence>
<dbReference type="GO" id="GO:0005886">
    <property type="term" value="C:plasma membrane"/>
    <property type="evidence" value="ECO:0007669"/>
    <property type="project" value="UniProtKB-SubCell"/>
</dbReference>
<dbReference type="OrthoDB" id="8421547at2"/>
<evidence type="ECO:0000256" key="9">
    <source>
        <dbReference type="ARBA" id="ARBA00022748"/>
    </source>
</evidence>
<feature type="transmembrane region" description="Helical" evidence="12">
    <location>
        <begin position="6"/>
        <end position="30"/>
    </location>
</feature>
<keyword evidence="11 12" id="KW-0472">Membrane</keyword>
<keyword evidence="6 12" id="KW-1003">Cell membrane</keyword>
<keyword evidence="9 12" id="KW-0201">Cytochrome c-type biogenesis</keyword>
<organism evidence="13 14">
    <name type="scientific">Rhodobium orientis</name>
    <dbReference type="NCBI Taxonomy" id="34017"/>
    <lineage>
        <taxon>Bacteria</taxon>
        <taxon>Pseudomonadati</taxon>
        <taxon>Pseudomonadota</taxon>
        <taxon>Alphaproteobacteria</taxon>
        <taxon>Hyphomicrobiales</taxon>
        <taxon>Rhodobiaceae</taxon>
        <taxon>Rhodobium</taxon>
    </lineage>
</organism>
<comment type="similarity">
    <text evidence="3 12">Belongs to the CcmD/CycX/HelD family.</text>
</comment>
<evidence type="ECO:0000256" key="10">
    <source>
        <dbReference type="ARBA" id="ARBA00022989"/>
    </source>
</evidence>
<dbReference type="AlphaFoldDB" id="A0A327JTP1"/>
<dbReference type="RefSeq" id="WP_111434808.1">
    <property type="nucleotide sequence ID" value="NZ_JACIGG010000026.1"/>
</dbReference>
<keyword evidence="5 12" id="KW-0813">Transport</keyword>
<evidence type="ECO:0000256" key="6">
    <source>
        <dbReference type="ARBA" id="ARBA00022475"/>
    </source>
</evidence>
<evidence type="ECO:0000313" key="13">
    <source>
        <dbReference type="EMBL" id="RAI26668.1"/>
    </source>
</evidence>
<reference evidence="13 14" key="1">
    <citation type="submission" date="2017-07" db="EMBL/GenBank/DDBJ databases">
        <title>Draft Genome Sequences of Select Purple Nonsulfur Bacteria.</title>
        <authorList>
            <person name="Lasarre B."/>
            <person name="Mckinlay J.B."/>
        </authorList>
    </citation>
    <scope>NUCLEOTIDE SEQUENCE [LARGE SCALE GENOMIC DNA]</scope>
    <source>
        <strain evidence="13 14">DSM 11290</strain>
    </source>
</reference>
<keyword evidence="7 12" id="KW-0997">Cell inner membrane</keyword>
<evidence type="ECO:0000256" key="5">
    <source>
        <dbReference type="ARBA" id="ARBA00022448"/>
    </source>
</evidence>